<reference evidence="3" key="1">
    <citation type="journal article" date="2019" name="Int. J. Syst. Evol. Microbiol.">
        <title>The Global Catalogue of Microorganisms (GCM) 10K type strain sequencing project: providing services to taxonomists for standard genome sequencing and annotation.</title>
        <authorList>
            <consortium name="The Broad Institute Genomics Platform"/>
            <consortium name="The Broad Institute Genome Sequencing Center for Infectious Disease"/>
            <person name="Wu L."/>
            <person name="Ma J."/>
        </authorList>
    </citation>
    <scope>NUCLEOTIDE SEQUENCE [LARGE SCALE GENOMIC DNA]</scope>
    <source>
        <strain evidence="3">CCUG 59129</strain>
    </source>
</reference>
<comment type="caution">
    <text evidence="2">The sequence shown here is derived from an EMBL/GenBank/DDBJ whole genome shotgun (WGS) entry which is preliminary data.</text>
</comment>
<keyword evidence="1" id="KW-0472">Membrane</keyword>
<sequence>MRKYNFVRPLLLIAVALLVKSMVTNLSMVMGMKPEHAENLGFMAMIIAAIVVYLRIARNNRKNQ</sequence>
<keyword evidence="3" id="KW-1185">Reference proteome</keyword>
<dbReference type="Proteomes" id="UP001596989">
    <property type="component" value="Unassembled WGS sequence"/>
</dbReference>
<evidence type="ECO:0000256" key="1">
    <source>
        <dbReference type="SAM" id="Phobius"/>
    </source>
</evidence>
<protein>
    <submittedName>
        <fullName evidence="2">Uncharacterized protein</fullName>
    </submittedName>
</protein>
<dbReference type="EMBL" id="JBHTJZ010000022">
    <property type="protein sequence ID" value="MFD0960611.1"/>
    <property type="molecule type" value="Genomic_DNA"/>
</dbReference>
<feature type="transmembrane region" description="Helical" evidence="1">
    <location>
        <begin position="39"/>
        <end position="56"/>
    </location>
</feature>
<keyword evidence="1" id="KW-0812">Transmembrane</keyword>
<proteinExistence type="predicted"/>
<gene>
    <name evidence="2" type="ORF">ACFQ2I_14560</name>
</gene>
<evidence type="ECO:0000313" key="2">
    <source>
        <dbReference type="EMBL" id="MFD0960611.1"/>
    </source>
</evidence>
<keyword evidence="1" id="KW-1133">Transmembrane helix</keyword>
<accession>A0ABW3HSV4</accession>
<dbReference type="RefSeq" id="WP_377565200.1">
    <property type="nucleotide sequence ID" value="NZ_JBHTJZ010000022.1"/>
</dbReference>
<name>A0ABW3HSV4_9BACL</name>
<organism evidence="2 3">
    <name type="scientific">Paenibacillus chungangensis</name>
    <dbReference type="NCBI Taxonomy" id="696535"/>
    <lineage>
        <taxon>Bacteria</taxon>
        <taxon>Bacillati</taxon>
        <taxon>Bacillota</taxon>
        <taxon>Bacilli</taxon>
        <taxon>Bacillales</taxon>
        <taxon>Paenibacillaceae</taxon>
        <taxon>Paenibacillus</taxon>
    </lineage>
</organism>
<evidence type="ECO:0000313" key="3">
    <source>
        <dbReference type="Proteomes" id="UP001596989"/>
    </source>
</evidence>